<evidence type="ECO:0000313" key="1">
    <source>
        <dbReference type="EMBL" id="KAL0111356.1"/>
    </source>
</evidence>
<reference evidence="1 2" key="1">
    <citation type="submission" date="2023-03" db="EMBL/GenBank/DDBJ databases">
        <title>High recombination rates correlate with genetic variation in Cardiocondyla obscurior ants.</title>
        <authorList>
            <person name="Errbii M."/>
        </authorList>
    </citation>
    <scope>NUCLEOTIDE SEQUENCE [LARGE SCALE GENOMIC DNA]</scope>
    <source>
        <strain evidence="1">Alpha-2009</strain>
        <tissue evidence="1">Whole body</tissue>
    </source>
</reference>
<dbReference type="EMBL" id="JADYXP020000013">
    <property type="protein sequence ID" value="KAL0111356.1"/>
    <property type="molecule type" value="Genomic_DNA"/>
</dbReference>
<comment type="caution">
    <text evidence="1">The sequence shown here is derived from an EMBL/GenBank/DDBJ whole genome shotgun (WGS) entry which is preliminary data.</text>
</comment>
<gene>
    <name evidence="1" type="ORF">PUN28_012919</name>
</gene>
<organism evidence="1 2">
    <name type="scientific">Cardiocondyla obscurior</name>
    <dbReference type="NCBI Taxonomy" id="286306"/>
    <lineage>
        <taxon>Eukaryota</taxon>
        <taxon>Metazoa</taxon>
        <taxon>Ecdysozoa</taxon>
        <taxon>Arthropoda</taxon>
        <taxon>Hexapoda</taxon>
        <taxon>Insecta</taxon>
        <taxon>Pterygota</taxon>
        <taxon>Neoptera</taxon>
        <taxon>Endopterygota</taxon>
        <taxon>Hymenoptera</taxon>
        <taxon>Apocrita</taxon>
        <taxon>Aculeata</taxon>
        <taxon>Formicoidea</taxon>
        <taxon>Formicidae</taxon>
        <taxon>Myrmicinae</taxon>
        <taxon>Cardiocondyla</taxon>
    </lineage>
</organism>
<dbReference type="AlphaFoldDB" id="A0AAW2F9B6"/>
<proteinExistence type="predicted"/>
<dbReference type="Proteomes" id="UP001430953">
    <property type="component" value="Unassembled WGS sequence"/>
</dbReference>
<sequence>MQPTPPSNLRFPASCFEEEIISETRTDRSLTSTDTLATEELSQATELPRAAGPELFDDFFTSRGRKNYFAEENYFCIKSKNKLISTRCKYRLVPRWKSSNVRNLGERTAMVSVCMRACEKRAKRRERYRRSVRSWLCTKIP</sequence>
<evidence type="ECO:0000313" key="2">
    <source>
        <dbReference type="Proteomes" id="UP001430953"/>
    </source>
</evidence>
<keyword evidence="2" id="KW-1185">Reference proteome</keyword>
<accession>A0AAW2F9B6</accession>
<name>A0AAW2F9B6_9HYME</name>
<protein>
    <submittedName>
        <fullName evidence="1">Uncharacterized protein</fullName>
    </submittedName>
</protein>